<dbReference type="KEGG" id="pfer:IRI77_29530"/>
<dbReference type="Pfam" id="PF07593">
    <property type="entry name" value="UnbV_ASPIC"/>
    <property type="match status" value="1"/>
</dbReference>
<dbReference type="SUPFAM" id="SSF69318">
    <property type="entry name" value="Integrin alpha N-terminal domain"/>
    <property type="match status" value="1"/>
</dbReference>
<feature type="chain" id="PRO_5032619161" evidence="2">
    <location>
        <begin position="25"/>
        <end position="563"/>
    </location>
</feature>
<dbReference type="Proteomes" id="UP000593892">
    <property type="component" value="Chromosome"/>
</dbReference>
<gene>
    <name evidence="4" type="ORF">IRI77_29530</name>
</gene>
<proteinExistence type="predicted"/>
<sequence>MRYSRRTFLACLGGAPMIPNSSLAAPPADSVWLFEEVPASESGIHWVHVNAMSAERYLPETLPPGVAFIDYDNDGWMDIFLVNTGECNFYKPLKPVCNALYHNNRDGTFTDVTQKAGLLGGHSFGMGVAVGDYDNDGFPDLLVTAYGRPTLYHNNGDGTFTDITEKSGLVGPEWTTSAVWFDYDNDGKLDLFLCSFVNYSVKERFGCGDNKLGRKYYCIPRVFKPTASFLYHNNGDGTFKLVSQGTDIEKALGKGLGVVATDVNNDGRMDLFEANDTVQNFLFLNRGGGKWEEVALAAEVGFSANGQARSGMGVDAADINGDGWEDLFVANVDQEMFSLYENNKTESFTDTAHRHGVAQSTRLLSGWGLKFFDYDNDGLTDLILSNGHPDDMIEQYSQQVKYKEPLLLFHNDGGRMRNVTAQAGPAFTKSYPARGLAVGDYLNNGRLSVLVGNNGEAPLLLRNTAGAGNHWVGLKLQGVTCNRDAIGASITWSAGGVKRTRKKNSGGSYLSSHDPREVLGLGTAAKVDWVEIKWPGPSTRVERLTDVPVDRYVTVVEGKGIAR</sequence>
<evidence type="ECO:0000313" key="5">
    <source>
        <dbReference type="Proteomes" id="UP000593892"/>
    </source>
</evidence>
<dbReference type="AlphaFoldDB" id="A0A7S7SJN1"/>
<dbReference type="EMBL" id="CP063849">
    <property type="protein sequence ID" value="QOY86888.1"/>
    <property type="molecule type" value="Genomic_DNA"/>
</dbReference>
<keyword evidence="1 2" id="KW-0732">Signal</keyword>
<evidence type="ECO:0000256" key="2">
    <source>
        <dbReference type="SAM" id="SignalP"/>
    </source>
</evidence>
<name>A0A7S7SJN1_PALFE</name>
<feature type="signal peptide" evidence="2">
    <location>
        <begin position="1"/>
        <end position="24"/>
    </location>
</feature>
<keyword evidence="5" id="KW-1185">Reference proteome</keyword>
<dbReference type="RefSeq" id="WP_194448557.1">
    <property type="nucleotide sequence ID" value="NZ_CP063849.1"/>
</dbReference>
<dbReference type="InterPro" id="IPR013517">
    <property type="entry name" value="FG-GAP"/>
</dbReference>
<feature type="domain" description="ASPIC/UnbV" evidence="3">
    <location>
        <begin position="485"/>
        <end position="554"/>
    </location>
</feature>
<evidence type="ECO:0000313" key="4">
    <source>
        <dbReference type="EMBL" id="QOY86888.1"/>
    </source>
</evidence>
<dbReference type="InterPro" id="IPR028994">
    <property type="entry name" value="Integrin_alpha_N"/>
</dbReference>
<accession>A0A7S7SJN1</accession>
<protein>
    <submittedName>
        <fullName evidence="4">CRTAC1 family protein</fullName>
    </submittedName>
</protein>
<dbReference type="Pfam" id="PF13517">
    <property type="entry name" value="FG-GAP_3"/>
    <property type="match status" value="2"/>
</dbReference>
<organism evidence="4 5">
    <name type="scientific">Paludibaculum fermentans</name>
    <dbReference type="NCBI Taxonomy" id="1473598"/>
    <lineage>
        <taxon>Bacteria</taxon>
        <taxon>Pseudomonadati</taxon>
        <taxon>Acidobacteriota</taxon>
        <taxon>Terriglobia</taxon>
        <taxon>Bryobacterales</taxon>
        <taxon>Bryobacteraceae</taxon>
        <taxon>Paludibaculum</taxon>
    </lineage>
</organism>
<dbReference type="Gene3D" id="2.130.10.130">
    <property type="entry name" value="Integrin alpha, N-terminal"/>
    <property type="match status" value="2"/>
</dbReference>
<dbReference type="InterPro" id="IPR027039">
    <property type="entry name" value="Crtac1"/>
</dbReference>
<dbReference type="PANTHER" id="PTHR16026:SF0">
    <property type="entry name" value="CARTILAGE ACIDIC PROTEIN 1"/>
    <property type="match status" value="1"/>
</dbReference>
<reference evidence="4 5" key="1">
    <citation type="submission" date="2020-10" db="EMBL/GenBank/DDBJ databases">
        <title>Complete genome sequence of Paludibaculum fermentans P105T, a facultatively anaerobic acidobacterium capable of dissimilatory Fe(III) reduction.</title>
        <authorList>
            <person name="Dedysh S.N."/>
            <person name="Beletsky A.V."/>
            <person name="Kulichevskaya I.S."/>
            <person name="Mardanov A.V."/>
            <person name="Ravin N.V."/>
        </authorList>
    </citation>
    <scope>NUCLEOTIDE SEQUENCE [LARGE SCALE GENOMIC DNA]</scope>
    <source>
        <strain evidence="4 5">P105</strain>
    </source>
</reference>
<evidence type="ECO:0000256" key="1">
    <source>
        <dbReference type="ARBA" id="ARBA00022729"/>
    </source>
</evidence>
<dbReference type="InterPro" id="IPR011519">
    <property type="entry name" value="UnbV_ASPIC"/>
</dbReference>
<dbReference type="PANTHER" id="PTHR16026">
    <property type="entry name" value="CARTILAGE ACIDIC PROTEIN 1"/>
    <property type="match status" value="1"/>
</dbReference>
<evidence type="ECO:0000259" key="3">
    <source>
        <dbReference type="Pfam" id="PF07593"/>
    </source>
</evidence>